<organism evidence="2 4">
    <name type="scientific">Xaviernesmea rhizosphaerae</name>
    <dbReference type="NCBI Taxonomy" id="1672749"/>
    <lineage>
        <taxon>Bacteria</taxon>
        <taxon>Pseudomonadati</taxon>
        <taxon>Pseudomonadota</taxon>
        <taxon>Alphaproteobacteria</taxon>
        <taxon>Hyphomicrobiales</taxon>
        <taxon>Rhizobiaceae</taxon>
        <taxon>Rhizobium/Agrobacterium group</taxon>
        <taxon>Xaviernesmea</taxon>
    </lineage>
</organism>
<evidence type="ECO:0000313" key="5">
    <source>
        <dbReference type="Proteomes" id="UP000192652"/>
    </source>
</evidence>
<dbReference type="STRING" id="1672749.BJF92_10255"/>
<keyword evidence="1" id="KW-0812">Transmembrane</keyword>
<reference evidence="3" key="2">
    <citation type="submission" date="2016-12" db="EMBL/GenBank/DDBJ databases">
        <authorList>
            <person name="Zhang X."/>
            <person name="Zhao J."/>
        </authorList>
    </citation>
    <scope>NUCLEOTIDE SEQUENCE</scope>
    <source>
        <strain evidence="3">RD15</strain>
    </source>
</reference>
<feature type="transmembrane region" description="Helical" evidence="1">
    <location>
        <begin position="25"/>
        <end position="43"/>
    </location>
</feature>
<dbReference type="EMBL" id="MKIO01000021">
    <property type="protein sequence ID" value="OLP56489.1"/>
    <property type="molecule type" value="Genomic_DNA"/>
</dbReference>
<dbReference type="AlphaFoldDB" id="A0A1Q9AMA4"/>
<keyword evidence="5" id="KW-1185">Reference proteome</keyword>
<evidence type="ECO:0000256" key="1">
    <source>
        <dbReference type="SAM" id="Phobius"/>
    </source>
</evidence>
<gene>
    <name evidence="2" type="ORF">BJF92_10255</name>
    <name evidence="3" type="ORF">BTR14_04355</name>
</gene>
<keyword evidence="1" id="KW-0472">Membrane</keyword>
<accession>A0A1Q9AMA4</accession>
<dbReference type="Proteomes" id="UP000192652">
    <property type="component" value="Unassembled WGS sequence"/>
</dbReference>
<comment type="caution">
    <text evidence="2">The sequence shown here is derived from an EMBL/GenBank/DDBJ whole genome shotgun (WGS) entry which is preliminary data.</text>
</comment>
<evidence type="ECO:0000313" key="4">
    <source>
        <dbReference type="Proteomes" id="UP000186143"/>
    </source>
</evidence>
<reference evidence="2 4" key="1">
    <citation type="submission" date="2016-09" db="EMBL/GenBank/DDBJ databases">
        <title>Rhizobium sp. nov., a novel species isolated from the rice rhizosphere.</title>
        <authorList>
            <person name="Zhao J."/>
            <person name="Zhang X."/>
        </authorList>
    </citation>
    <scope>NUCLEOTIDE SEQUENCE [LARGE SCALE GENOMIC DNA]</scope>
    <source>
        <strain evidence="2 4">MH17</strain>
    </source>
</reference>
<evidence type="ECO:0000313" key="2">
    <source>
        <dbReference type="EMBL" id="OLP56489.1"/>
    </source>
</evidence>
<sequence>MATVVALAIVYGALRSSRFARLAEPVLSVLVAIVLVAAFLIWATGDQRSARDPQPPLRPSQRLAITPDQVQLDGLVFTQGTPINNFIVTGRMTNRSDAVLNYFTFVAALEDCAASPCRPIGEDHALVLARLPPQESRDLRLVLTLPLPAGPLSPALRWTTRVETINALPAGPAAPPVAEGR</sequence>
<evidence type="ECO:0008006" key="6">
    <source>
        <dbReference type="Google" id="ProtNLM"/>
    </source>
</evidence>
<dbReference type="EMBL" id="MSPX01000002">
    <property type="protein sequence ID" value="OQP87792.1"/>
    <property type="molecule type" value="Genomic_DNA"/>
</dbReference>
<dbReference type="Proteomes" id="UP000186143">
    <property type="component" value="Unassembled WGS sequence"/>
</dbReference>
<keyword evidence="1" id="KW-1133">Transmembrane helix</keyword>
<proteinExistence type="predicted"/>
<name>A0A1Q9AMA4_9HYPH</name>
<protein>
    <recommendedName>
        <fullName evidence="6">DUF3426 domain-containing protein</fullName>
    </recommendedName>
</protein>
<reference evidence="3 5" key="3">
    <citation type="journal article" date="2017" name="Antonie Van Leeuwenhoek">
        <title>Rhizobium rhizosphaerae sp. nov., a novel species isolated from rice rhizosphere.</title>
        <authorList>
            <person name="Zhao J.J."/>
            <person name="Zhang J."/>
            <person name="Zhang R.J."/>
            <person name="Zhang C.W."/>
            <person name="Yin H.Q."/>
            <person name="Zhang X.X."/>
        </authorList>
    </citation>
    <scope>NUCLEOTIDE SEQUENCE [LARGE SCALE GENOMIC DNA]</scope>
    <source>
        <strain evidence="3 5">RD15</strain>
    </source>
</reference>
<evidence type="ECO:0000313" key="3">
    <source>
        <dbReference type="EMBL" id="OQP87792.1"/>
    </source>
</evidence>